<gene>
    <name evidence="3" type="ORF">Cvel_2973</name>
</gene>
<proteinExistence type="predicted"/>
<accession>A0A0G4F902</accession>
<dbReference type="SUPFAM" id="SSF57938">
    <property type="entry name" value="DnaJ/Hsp40 cysteine-rich domain"/>
    <property type="match status" value="1"/>
</dbReference>
<dbReference type="PANTHER" id="PTHR15852:SF54">
    <property type="entry name" value="PROTEIN SSUH2 HOMOLOG"/>
    <property type="match status" value="1"/>
</dbReference>
<evidence type="ECO:0000313" key="3">
    <source>
        <dbReference type="EMBL" id="CEM09190.1"/>
    </source>
</evidence>
<feature type="domain" description="BSD2 cysteine rich" evidence="2">
    <location>
        <begin position="199"/>
        <end position="253"/>
    </location>
</feature>
<protein>
    <recommendedName>
        <fullName evidence="2">BSD2 cysteine rich domain-containing protein</fullName>
    </recommendedName>
</protein>
<dbReference type="VEuPathDB" id="CryptoDB:Cvel_2973"/>
<name>A0A0G4F902_9ALVE</name>
<organism evidence="3">
    <name type="scientific">Chromera velia CCMP2878</name>
    <dbReference type="NCBI Taxonomy" id="1169474"/>
    <lineage>
        <taxon>Eukaryota</taxon>
        <taxon>Sar</taxon>
        <taxon>Alveolata</taxon>
        <taxon>Colpodellida</taxon>
        <taxon>Chromeraceae</taxon>
        <taxon>Chromera</taxon>
    </lineage>
</organism>
<evidence type="ECO:0000256" key="1">
    <source>
        <dbReference type="SAM" id="MobiDB-lite"/>
    </source>
</evidence>
<dbReference type="PANTHER" id="PTHR15852">
    <property type="entry name" value="PLASTID TRANSCRIPTIONALLY ACTIVE PROTEIN"/>
    <property type="match status" value="1"/>
</dbReference>
<dbReference type="EMBL" id="CDMZ01000209">
    <property type="protein sequence ID" value="CEM09190.1"/>
    <property type="molecule type" value="Genomic_DNA"/>
</dbReference>
<sequence length="277" mass="28941">MGELPICSQTKRAADGRRSKHSDLLGFVRSGGVRTSRSLQVPSHTRIGLLPTDGSFLTHLNDPAVVEHLRSGVSSLVVAAADAADALVAAVSDSGISTEGLETVGDVSVDGIVPVSMDFGEGDGNAPLTLGFMTLPKSMSREDVMDAILAFLKVVNPQVPEDIRRVGASAAWVGGSVGVGGSLTAIWLKMQKVKSRETCAYCRGSGSLACGSCGDTGVLRILEKETGKVTKVDCPTCRGTREVLCVNCRGDGMAVPPMLRTRRSRDPEGLLEDSGLS</sequence>
<feature type="region of interest" description="Disordered" evidence="1">
    <location>
        <begin position="258"/>
        <end position="277"/>
    </location>
</feature>
<evidence type="ECO:0000259" key="2">
    <source>
        <dbReference type="Pfam" id="PF25436"/>
    </source>
</evidence>
<reference evidence="3" key="1">
    <citation type="submission" date="2014-11" db="EMBL/GenBank/DDBJ databases">
        <authorList>
            <person name="Otto D Thomas"/>
            <person name="Naeem Raeece"/>
        </authorList>
    </citation>
    <scope>NUCLEOTIDE SEQUENCE</scope>
</reference>
<dbReference type="InterPro" id="IPR057453">
    <property type="entry name" value="BSD2_CRD"/>
</dbReference>
<dbReference type="AlphaFoldDB" id="A0A0G4F902"/>
<dbReference type="Pfam" id="PF25436">
    <property type="entry name" value="BSD2_CRD"/>
    <property type="match status" value="1"/>
</dbReference>
<dbReference type="InterPro" id="IPR036410">
    <property type="entry name" value="HSP_DnaJ_Cys-rich_dom_sf"/>
</dbReference>